<reference evidence="1 2" key="1">
    <citation type="journal article" date="2022" name="Hortic Res">
        <title>A haplotype resolved chromosomal level avocado genome allows analysis of novel avocado genes.</title>
        <authorList>
            <person name="Nath O."/>
            <person name="Fletcher S.J."/>
            <person name="Hayward A."/>
            <person name="Shaw L.M."/>
            <person name="Masouleh A.K."/>
            <person name="Furtado A."/>
            <person name="Henry R.J."/>
            <person name="Mitter N."/>
        </authorList>
    </citation>
    <scope>NUCLEOTIDE SEQUENCE [LARGE SCALE GENOMIC DNA]</scope>
    <source>
        <strain evidence="2">cv. Hass</strain>
    </source>
</reference>
<accession>A0ACC2MFD5</accession>
<proteinExistence type="predicted"/>
<gene>
    <name evidence="1" type="ORF">MRB53_005846</name>
</gene>
<protein>
    <submittedName>
        <fullName evidence="1">Uncharacterized protein</fullName>
    </submittedName>
</protein>
<keyword evidence="2" id="KW-1185">Reference proteome</keyword>
<comment type="caution">
    <text evidence="1">The sequence shown here is derived from an EMBL/GenBank/DDBJ whole genome shotgun (WGS) entry which is preliminary data.</text>
</comment>
<sequence>MSLPSRRTGGGTMEGERKQVGIGSWHRIWGWRRSANRGCLKEYGGAGSGGYEEEEPGMASKEGENLAAGTKS</sequence>
<evidence type="ECO:0000313" key="2">
    <source>
        <dbReference type="Proteomes" id="UP001234297"/>
    </source>
</evidence>
<evidence type="ECO:0000313" key="1">
    <source>
        <dbReference type="EMBL" id="KAJ8644098.1"/>
    </source>
</evidence>
<dbReference type="Proteomes" id="UP001234297">
    <property type="component" value="Chromosome 2"/>
</dbReference>
<organism evidence="1 2">
    <name type="scientific">Persea americana</name>
    <name type="common">Avocado</name>
    <dbReference type="NCBI Taxonomy" id="3435"/>
    <lineage>
        <taxon>Eukaryota</taxon>
        <taxon>Viridiplantae</taxon>
        <taxon>Streptophyta</taxon>
        <taxon>Embryophyta</taxon>
        <taxon>Tracheophyta</taxon>
        <taxon>Spermatophyta</taxon>
        <taxon>Magnoliopsida</taxon>
        <taxon>Magnoliidae</taxon>
        <taxon>Laurales</taxon>
        <taxon>Lauraceae</taxon>
        <taxon>Persea</taxon>
    </lineage>
</organism>
<dbReference type="EMBL" id="CM056810">
    <property type="protein sequence ID" value="KAJ8644098.1"/>
    <property type="molecule type" value="Genomic_DNA"/>
</dbReference>
<name>A0ACC2MFD5_PERAE</name>